<sequence length="353" mass="38636">MRAVTSSKLYTIEQHLTRALFKGQNYSAPLDFSRPSRSINAPESAADPDLCPASRPACAEPSLENTESSTAAAFAAAIAAKDAAAAALSSSYSSITTLGPQTPIPSKDSERSLVILSVGCGNSQWATEMALAHPQSAVHAINVSQLASLPPIPESTPSFELENLFFYNLDDNSLRIPFVSNSVDYIHVRRFLPNVSKAKYFAFLRELVRVLKQDGYLELVELDLRLRDCGINSCWPSYWTLIGFDKIGIDTSLSMNLGGILRTMPGMDVMHRSSVNLPVGMHGGRIGLVAELLCWRLSLAVRPWLMRQAMLSGSEFDGLLERAREETRVFKSYQVVHVAVARKSALSPPQTFA</sequence>
<accession>A0A9P6FS48</accession>
<reference evidence="3" key="1">
    <citation type="journal article" date="2020" name="Fungal Divers.">
        <title>Resolving the Mortierellaceae phylogeny through synthesis of multi-gene phylogenetics and phylogenomics.</title>
        <authorList>
            <person name="Vandepol N."/>
            <person name="Liber J."/>
            <person name="Desiro A."/>
            <person name="Na H."/>
            <person name="Kennedy M."/>
            <person name="Barry K."/>
            <person name="Grigoriev I.V."/>
            <person name="Miller A.N."/>
            <person name="O'Donnell K."/>
            <person name="Stajich J.E."/>
            <person name="Bonito G."/>
        </authorList>
    </citation>
    <scope>NUCLEOTIDE SEQUENCE</scope>
    <source>
        <strain evidence="3">KOD1015</strain>
    </source>
</reference>
<evidence type="ECO:0000313" key="4">
    <source>
        <dbReference type="Proteomes" id="UP000780801"/>
    </source>
</evidence>
<feature type="region of interest" description="Disordered" evidence="1">
    <location>
        <begin position="33"/>
        <end position="57"/>
    </location>
</feature>
<dbReference type="PANTHER" id="PTHR43591">
    <property type="entry name" value="METHYLTRANSFERASE"/>
    <property type="match status" value="1"/>
</dbReference>
<dbReference type="Pfam" id="PF13649">
    <property type="entry name" value="Methyltransf_25"/>
    <property type="match status" value="1"/>
</dbReference>
<dbReference type="SUPFAM" id="SSF53335">
    <property type="entry name" value="S-adenosyl-L-methionine-dependent methyltransferases"/>
    <property type="match status" value="1"/>
</dbReference>
<gene>
    <name evidence="3" type="ORF">BGW38_003904</name>
</gene>
<dbReference type="AlphaFoldDB" id="A0A9P6FS48"/>
<keyword evidence="4" id="KW-1185">Reference proteome</keyword>
<proteinExistence type="predicted"/>
<evidence type="ECO:0000313" key="3">
    <source>
        <dbReference type="EMBL" id="KAF9579725.1"/>
    </source>
</evidence>
<dbReference type="Gene3D" id="3.40.50.150">
    <property type="entry name" value="Vaccinia Virus protein VP39"/>
    <property type="match status" value="1"/>
</dbReference>
<evidence type="ECO:0000256" key="1">
    <source>
        <dbReference type="SAM" id="MobiDB-lite"/>
    </source>
</evidence>
<dbReference type="GO" id="GO:0008168">
    <property type="term" value="F:methyltransferase activity"/>
    <property type="evidence" value="ECO:0007669"/>
    <property type="project" value="TreeGrafter"/>
</dbReference>
<dbReference type="PANTHER" id="PTHR43591:SF24">
    <property type="entry name" value="2-METHOXY-6-POLYPRENYL-1,4-BENZOQUINOL METHYLASE, MITOCHONDRIAL"/>
    <property type="match status" value="1"/>
</dbReference>
<dbReference type="EMBL" id="JAABOA010002541">
    <property type="protein sequence ID" value="KAF9579725.1"/>
    <property type="molecule type" value="Genomic_DNA"/>
</dbReference>
<organism evidence="3 4">
    <name type="scientific">Lunasporangiospora selenospora</name>
    <dbReference type="NCBI Taxonomy" id="979761"/>
    <lineage>
        <taxon>Eukaryota</taxon>
        <taxon>Fungi</taxon>
        <taxon>Fungi incertae sedis</taxon>
        <taxon>Mucoromycota</taxon>
        <taxon>Mortierellomycotina</taxon>
        <taxon>Mortierellomycetes</taxon>
        <taxon>Mortierellales</taxon>
        <taxon>Mortierellaceae</taxon>
        <taxon>Lunasporangiospora</taxon>
    </lineage>
</organism>
<evidence type="ECO:0000259" key="2">
    <source>
        <dbReference type="Pfam" id="PF13649"/>
    </source>
</evidence>
<dbReference type="OrthoDB" id="506498at2759"/>
<protein>
    <recommendedName>
        <fullName evidence="2">Methyltransferase domain-containing protein</fullName>
    </recommendedName>
</protein>
<dbReference type="InterPro" id="IPR041698">
    <property type="entry name" value="Methyltransf_25"/>
</dbReference>
<dbReference type="Proteomes" id="UP000780801">
    <property type="component" value="Unassembled WGS sequence"/>
</dbReference>
<name>A0A9P6FS48_9FUNG</name>
<comment type="caution">
    <text evidence="3">The sequence shown here is derived from an EMBL/GenBank/DDBJ whole genome shotgun (WGS) entry which is preliminary data.</text>
</comment>
<feature type="domain" description="Methyltransferase" evidence="2">
    <location>
        <begin position="115"/>
        <end position="215"/>
    </location>
</feature>
<dbReference type="InterPro" id="IPR029063">
    <property type="entry name" value="SAM-dependent_MTases_sf"/>
</dbReference>